<evidence type="ECO:0000313" key="16">
    <source>
        <dbReference type="EMBL" id="QDV85931.1"/>
    </source>
</evidence>
<dbReference type="EMBL" id="CP036432">
    <property type="protein sequence ID" value="QDV83198.1"/>
    <property type="molecule type" value="Genomic_DNA"/>
</dbReference>
<dbReference type="EMBL" id="CP036432">
    <property type="protein sequence ID" value="QDV81816.1"/>
    <property type="molecule type" value="Genomic_DNA"/>
</dbReference>
<evidence type="ECO:0000313" key="14">
    <source>
        <dbReference type="EMBL" id="QDV84606.1"/>
    </source>
</evidence>
<dbReference type="EMBL" id="CP036432">
    <property type="protein sequence ID" value="QDV83966.1"/>
    <property type="molecule type" value="Genomic_DNA"/>
</dbReference>
<dbReference type="SUPFAM" id="SSF53098">
    <property type="entry name" value="Ribonuclease H-like"/>
    <property type="match status" value="1"/>
</dbReference>
<evidence type="ECO:0000313" key="10">
    <source>
        <dbReference type="EMBL" id="QDV82947.1"/>
    </source>
</evidence>
<dbReference type="EMBL" id="CP036432">
    <property type="protein sequence ID" value="QDV83471.1"/>
    <property type="molecule type" value="Genomic_DNA"/>
</dbReference>
<evidence type="ECO:0000313" key="7">
    <source>
        <dbReference type="EMBL" id="QDV81817.1"/>
    </source>
</evidence>
<feature type="domain" description="Transposase IS4-like" evidence="2">
    <location>
        <begin position="133"/>
        <end position="365"/>
    </location>
</feature>
<feature type="compositionally biased region" description="Basic residues" evidence="1">
    <location>
        <begin position="437"/>
        <end position="455"/>
    </location>
</feature>
<dbReference type="Pfam" id="PF01609">
    <property type="entry name" value="DDE_Tnp_1"/>
    <property type="match status" value="1"/>
</dbReference>
<dbReference type="EMBL" id="CP036432">
    <property type="protein sequence ID" value="QDV81319.1"/>
    <property type="molecule type" value="Genomic_DNA"/>
</dbReference>
<dbReference type="EMBL" id="CP036432">
    <property type="protein sequence ID" value="QDV87842.1"/>
    <property type="molecule type" value="Genomic_DNA"/>
</dbReference>
<dbReference type="PANTHER" id="PTHR37529:SF1">
    <property type="entry name" value="TRANSPOSASE INSG FOR INSERTION SEQUENCE ELEMENT IS4-RELATED"/>
    <property type="match status" value="1"/>
</dbReference>
<evidence type="ECO:0000313" key="12">
    <source>
        <dbReference type="EMBL" id="QDV83471.1"/>
    </source>
</evidence>
<dbReference type="InterPro" id="IPR002559">
    <property type="entry name" value="Transposase_11"/>
</dbReference>
<dbReference type="EMBL" id="CP036432">
    <property type="protein sequence ID" value="QDV86419.1"/>
    <property type="molecule type" value="Genomic_DNA"/>
</dbReference>
<dbReference type="InterPro" id="IPR047952">
    <property type="entry name" value="Transpos_IS4"/>
</dbReference>
<evidence type="ECO:0000256" key="1">
    <source>
        <dbReference type="SAM" id="MobiDB-lite"/>
    </source>
</evidence>
<proteinExistence type="predicted"/>
<sequence length="464" mass="52975">MVDPTTLGADEESRFGKAKALLAELLELPKLQRVFEDHDCANARMVYTQAPTLWLLVLQRLEGGISLTDAVADLLKNHTDILPDNRRVQENRLSENNSAYNAARKRIPLAVVEEFSHRICDHLASRAPKAFLDRRVFIIDGTTITLPPTEALQKAFPPASNQHGETVWPIARLLVANEMQTGCALLPQVDPMYGADNKSELEQAKPIIERLPKRSIVLADSGFGIFNVAHHCQLHHQDFVLRLTKQRFRSYRKSATLVDQGDGYKTFHLIWRPTPKDRRTNLDLSKDTSIEVFLHQIELENGDTLEIVTSLETDAHSAAALYVRRYDVEFDIRDVKVTMDTENIRAKSVDTVMKELMGSIIAYNLVAQLRKQAAKLIRVDPRELSFTGVWTTFKHHLLREKLTTLEEWRLAYHGALVSAAGRKLPNRKLPRSYPRIAHPRRQKTTKFQKSLRRKKQQPDDIPPE</sequence>
<dbReference type="EMBL" id="CP036432">
    <property type="protein sequence ID" value="QDV81415.1"/>
    <property type="molecule type" value="Genomic_DNA"/>
</dbReference>
<evidence type="ECO:0000313" key="19">
    <source>
        <dbReference type="EMBL" id="QDV87842.1"/>
    </source>
</evidence>
<dbReference type="NCBIfam" id="NF033592">
    <property type="entry name" value="transpos_IS4_1"/>
    <property type="match status" value="1"/>
</dbReference>
<evidence type="ECO:0000313" key="9">
    <source>
        <dbReference type="EMBL" id="QDV82465.1"/>
    </source>
</evidence>
<accession>A0ABX5XIK5</accession>
<dbReference type="EMBL" id="CP036432">
    <property type="protein sequence ID" value="QDV82238.1"/>
    <property type="molecule type" value="Genomic_DNA"/>
</dbReference>
<evidence type="ECO:0000259" key="2">
    <source>
        <dbReference type="Pfam" id="PF01609"/>
    </source>
</evidence>
<dbReference type="EMBL" id="CP036432">
    <property type="protein sequence ID" value="QDV81817.1"/>
    <property type="molecule type" value="Genomic_DNA"/>
</dbReference>
<dbReference type="EMBL" id="CP036432">
    <property type="protein sequence ID" value="QDV85198.1"/>
    <property type="molecule type" value="Genomic_DNA"/>
</dbReference>
<dbReference type="EMBL" id="CP036432">
    <property type="protein sequence ID" value="QDV87619.1"/>
    <property type="molecule type" value="Genomic_DNA"/>
</dbReference>
<evidence type="ECO:0000313" key="11">
    <source>
        <dbReference type="EMBL" id="QDV83198.1"/>
    </source>
</evidence>
<dbReference type="InterPro" id="IPR012337">
    <property type="entry name" value="RNaseH-like_sf"/>
</dbReference>
<evidence type="ECO:0000313" key="13">
    <source>
        <dbReference type="EMBL" id="QDV83966.1"/>
    </source>
</evidence>
<evidence type="ECO:0000313" key="18">
    <source>
        <dbReference type="EMBL" id="QDV87619.1"/>
    </source>
</evidence>
<dbReference type="EMBL" id="CP036432">
    <property type="protein sequence ID" value="QDV84606.1"/>
    <property type="molecule type" value="Genomic_DNA"/>
</dbReference>
<feature type="region of interest" description="Disordered" evidence="1">
    <location>
        <begin position="427"/>
        <end position="464"/>
    </location>
</feature>
<evidence type="ECO:0000313" key="8">
    <source>
        <dbReference type="EMBL" id="QDV82238.1"/>
    </source>
</evidence>
<evidence type="ECO:0000313" key="17">
    <source>
        <dbReference type="EMBL" id="QDV86419.1"/>
    </source>
</evidence>
<dbReference type="RefSeq" id="WP_145207138.1">
    <property type="nucleotide sequence ID" value="NZ_CP036432.1"/>
</dbReference>
<evidence type="ECO:0000313" key="20">
    <source>
        <dbReference type="Proteomes" id="UP000318081"/>
    </source>
</evidence>
<dbReference type="EMBL" id="CP036432">
    <property type="protein sequence ID" value="QDV82947.1"/>
    <property type="molecule type" value="Genomic_DNA"/>
</dbReference>
<gene>
    <name evidence="3" type="ORF">TBK1r_02340</name>
    <name evidence="4" type="ORF">TBK1r_03310</name>
    <name evidence="5" type="ORF">TBK1r_04270</name>
    <name evidence="6" type="ORF">TBK1r_07380</name>
    <name evidence="7" type="ORF">TBK1r_07390</name>
    <name evidence="8" type="ORF">TBK1r_11650</name>
    <name evidence="9" type="ORF">TBK1r_13950</name>
    <name evidence="10" type="ORF">TBK1r_18790</name>
    <name evidence="11" type="ORF">TBK1r_21330</name>
    <name evidence="12" type="ORF">TBK1r_24120</name>
    <name evidence="13" type="ORF">TBK1r_29090</name>
    <name evidence="14" type="ORF">TBK1r_35570</name>
    <name evidence="15" type="ORF">TBK1r_41520</name>
    <name evidence="16" type="ORF">TBK1r_49480</name>
    <name evidence="17" type="ORF">TBK1r_54380</name>
    <name evidence="18" type="ORF">TBK1r_66500</name>
    <name evidence="19" type="ORF">TBK1r_68740</name>
</gene>
<dbReference type="PANTHER" id="PTHR37529">
    <property type="entry name" value="TRANSPOSASE INSG FOR INSERTION SEQUENCE ELEMENT IS4-RELATED"/>
    <property type="match status" value="1"/>
</dbReference>
<dbReference type="EMBL" id="CP036432">
    <property type="protein sequence ID" value="QDV81509.1"/>
    <property type="molecule type" value="Genomic_DNA"/>
</dbReference>
<protein>
    <submittedName>
        <fullName evidence="7">Transposase DDE domain protein</fullName>
    </submittedName>
</protein>
<organism evidence="7 20">
    <name type="scientific">Stieleria magnilauensis</name>
    <dbReference type="NCBI Taxonomy" id="2527963"/>
    <lineage>
        <taxon>Bacteria</taxon>
        <taxon>Pseudomonadati</taxon>
        <taxon>Planctomycetota</taxon>
        <taxon>Planctomycetia</taxon>
        <taxon>Pirellulales</taxon>
        <taxon>Pirellulaceae</taxon>
        <taxon>Stieleria</taxon>
    </lineage>
</organism>
<dbReference type="EMBL" id="CP036432">
    <property type="protein sequence ID" value="QDV82465.1"/>
    <property type="molecule type" value="Genomic_DNA"/>
</dbReference>
<dbReference type="EMBL" id="CP036432">
    <property type="protein sequence ID" value="QDV85931.1"/>
    <property type="molecule type" value="Genomic_DNA"/>
</dbReference>
<evidence type="ECO:0000313" key="5">
    <source>
        <dbReference type="EMBL" id="QDV81509.1"/>
    </source>
</evidence>
<evidence type="ECO:0000313" key="15">
    <source>
        <dbReference type="EMBL" id="QDV85198.1"/>
    </source>
</evidence>
<reference evidence="7 20" key="1">
    <citation type="submission" date="2019-02" db="EMBL/GenBank/DDBJ databases">
        <title>Deep-cultivation of Planctomycetes and their phenomic and genomic characterization uncovers novel biology.</title>
        <authorList>
            <person name="Wiegand S."/>
            <person name="Jogler M."/>
            <person name="Boedeker C."/>
            <person name="Pinto D."/>
            <person name="Vollmers J."/>
            <person name="Rivas-Marin E."/>
            <person name="Kohn T."/>
            <person name="Peeters S.H."/>
            <person name="Heuer A."/>
            <person name="Rast P."/>
            <person name="Oberbeckmann S."/>
            <person name="Bunk B."/>
            <person name="Jeske O."/>
            <person name="Meyerdierks A."/>
            <person name="Storesund J.E."/>
            <person name="Kallscheuer N."/>
            <person name="Luecker S."/>
            <person name="Lage O.M."/>
            <person name="Pohl T."/>
            <person name="Merkel B.J."/>
            <person name="Hornburger P."/>
            <person name="Mueller R.-W."/>
            <person name="Bruemmer F."/>
            <person name="Labrenz M."/>
            <person name="Spormann A.M."/>
            <person name="Op den Camp H."/>
            <person name="Overmann J."/>
            <person name="Amann R."/>
            <person name="Jetten M.S.M."/>
            <person name="Mascher T."/>
            <person name="Medema M.H."/>
            <person name="Devos D.P."/>
            <person name="Kaster A.-K."/>
            <person name="Ovreas L."/>
            <person name="Rohde M."/>
            <person name="Galperin M.Y."/>
            <person name="Jogler C."/>
        </authorList>
    </citation>
    <scope>NUCLEOTIDE SEQUENCE [LARGE SCALE GENOMIC DNA]</scope>
    <source>
        <strain evidence="7 20">TBK1r</strain>
    </source>
</reference>
<dbReference type="Proteomes" id="UP000318081">
    <property type="component" value="Chromosome"/>
</dbReference>
<keyword evidence="20" id="KW-1185">Reference proteome</keyword>
<name>A0ABX5XIK5_9BACT</name>
<evidence type="ECO:0000313" key="6">
    <source>
        <dbReference type="EMBL" id="QDV81816.1"/>
    </source>
</evidence>
<evidence type="ECO:0000313" key="3">
    <source>
        <dbReference type="EMBL" id="QDV81319.1"/>
    </source>
</evidence>
<evidence type="ECO:0000313" key="4">
    <source>
        <dbReference type="EMBL" id="QDV81415.1"/>
    </source>
</evidence>